<accession>A0A1H2L8V7</accession>
<dbReference type="AlphaFoldDB" id="A0A1H2L8V7"/>
<dbReference type="EMBL" id="LT629791">
    <property type="protein sequence ID" value="SDU77018.1"/>
    <property type="molecule type" value="Genomic_DNA"/>
</dbReference>
<evidence type="ECO:0000313" key="1">
    <source>
        <dbReference type="EMBL" id="SDU77018.1"/>
    </source>
</evidence>
<reference evidence="2" key="1">
    <citation type="submission" date="2016-10" db="EMBL/GenBank/DDBJ databases">
        <authorList>
            <person name="Varghese N."/>
            <person name="Submissions S."/>
        </authorList>
    </citation>
    <scope>NUCLEOTIDE SEQUENCE [LARGE SCALE GENOMIC DNA]</scope>
    <source>
        <strain evidence="2">DSM 45079</strain>
    </source>
</reference>
<keyword evidence="2" id="KW-1185">Reference proteome</keyword>
<name>A0A1H2L8V7_9ACTN</name>
<evidence type="ECO:0000313" key="2">
    <source>
        <dbReference type="Proteomes" id="UP000182977"/>
    </source>
</evidence>
<sequence>MASELVRQHPAASRDGFKRASGEHLAAILTSACLNRTPVGIDLHGSVDLTYDLTDPPTPVPEAFGLRDASHATFEVKSLPGKFREFDAAIDRAIAAGVEPVQKTFRAKVVSVNDVLSGVGSDVIQRAKRQLEQKAPIGYSRNIFLVAHYLEYPAVEVYADEIPLIAHRLAPLSGLDGIDSVWTLWSPHPILVIWSTRDQRWVNVCFAYEEGEGQDDPEEFPLLQQVEAEFMESAGGRGSPFYFGMTAGDGPAP</sequence>
<organism evidence="1 2">
    <name type="scientific">Jiangella alkaliphila</name>
    <dbReference type="NCBI Taxonomy" id="419479"/>
    <lineage>
        <taxon>Bacteria</taxon>
        <taxon>Bacillati</taxon>
        <taxon>Actinomycetota</taxon>
        <taxon>Actinomycetes</taxon>
        <taxon>Jiangellales</taxon>
        <taxon>Jiangellaceae</taxon>
        <taxon>Jiangella</taxon>
    </lineage>
</organism>
<protein>
    <submittedName>
        <fullName evidence="1">Uncharacterized protein</fullName>
    </submittedName>
</protein>
<proteinExistence type="predicted"/>
<gene>
    <name evidence="1" type="ORF">SAMN04488563_5392</name>
</gene>
<dbReference type="Proteomes" id="UP000182977">
    <property type="component" value="Chromosome I"/>
</dbReference>